<organism evidence="2 3">
    <name type="scientific">Streptomyces fragilis</name>
    <dbReference type="NCBI Taxonomy" id="67301"/>
    <lineage>
        <taxon>Bacteria</taxon>
        <taxon>Bacillati</taxon>
        <taxon>Actinomycetota</taxon>
        <taxon>Actinomycetes</taxon>
        <taxon>Kitasatosporales</taxon>
        <taxon>Streptomycetaceae</taxon>
        <taxon>Streptomyces</taxon>
    </lineage>
</organism>
<gene>
    <name evidence="2" type="ORF">AB0E65_06330</name>
</gene>
<reference evidence="2 3" key="1">
    <citation type="submission" date="2024-06" db="EMBL/GenBank/DDBJ databases">
        <title>The Natural Products Discovery Center: Release of the First 8490 Sequenced Strains for Exploring Actinobacteria Biosynthetic Diversity.</title>
        <authorList>
            <person name="Kalkreuter E."/>
            <person name="Kautsar S.A."/>
            <person name="Yang D."/>
            <person name="Bader C.D."/>
            <person name="Teijaro C.N."/>
            <person name="Fluegel L."/>
            <person name="Davis C.M."/>
            <person name="Simpson J.R."/>
            <person name="Lauterbach L."/>
            <person name="Steele A.D."/>
            <person name="Gui C."/>
            <person name="Meng S."/>
            <person name="Li G."/>
            <person name="Viehrig K."/>
            <person name="Ye F."/>
            <person name="Su P."/>
            <person name="Kiefer A.F."/>
            <person name="Nichols A."/>
            <person name="Cepeda A.J."/>
            <person name="Yan W."/>
            <person name="Fan B."/>
            <person name="Jiang Y."/>
            <person name="Adhikari A."/>
            <person name="Zheng C.-J."/>
            <person name="Schuster L."/>
            <person name="Cowan T.M."/>
            <person name="Smanski M.J."/>
            <person name="Chevrette M.G."/>
            <person name="De Carvalho L.P.S."/>
            <person name="Shen B."/>
        </authorList>
    </citation>
    <scope>NUCLEOTIDE SEQUENCE [LARGE SCALE GENOMIC DNA]</scope>
    <source>
        <strain evidence="2 3">NPDC038104</strain>
    </source>
</reference>
<feature type="region of interest" description="Disordered" evidence="1">
    <location>
        <begin position="1"/>
        <end position="39"/>
    </location>
</feature>
<dbReference type="InterPro" id="IPR018727">
    <property type="entry name" value="DUF2267"/>
</dbReference>
<protein>
    <submittedName>
        <fullName evidence="2">DUF2267 domain-containing protein</fullName>
    </submittedName>
</protein>
<dbReference type="InterPro" id="IPR038282">
    <property type="entry name" value="DUF2267_sf"/>
</dbReference>
<dbReference type="Pfam" id="PF10025">
    <property type="entry name" value="DUF2267"/>
    <property type="match status" value="1"/>
</dbReference>
<evidence type="ECO:0000313" key="2">
    <source>
        <dbReference type="EMBL" id="MEU3553830.1"/>
    </source>
</evidence>
<sequence length="168" mass="17738">MTIPMISSDATTDAATAPAAVSTAPVPEPRQEPATGTSWDDLVAKVREAGLYPTVEQAERVTRAVLAALGEHVVGDERVDLARALPEEAARIVAAQVPAHHVPAAAEFVNELSRRLPNATHATARWDTTSVLGVLPELIGDDLTHRLLAQLPSGYALLFGQAELVRAA</sequence>
<dbReference type="Gene3D" id="1.10.490.110">
    <property type="entry name" value="Uncharacterized conserved protein DUF2267"/>
    <property type="match status" value="1"/>
</dbReference>
<keyword evidence="3" id="KW-1185">Reference proteome</keyword>
<dbReference type="Proteomes" id="UP001550850">
    <property type="component" value="Unassembled WGS sequence"/>
</dbReference>
<feature type="compositionally biased region" description="Low complexity" evidence="1">
    <location>
        <begin position="7"/>
        <end position="25"/>
    </location>
</feature>
<dbReference type="EMBL" id="JBEZUR010000006">
    <property type="protein sequence ID" value="MEU3553830.1"/>
    <property type="molecule type" value="Genomic_DNA"/>
</dbReference>
<comment type="caution">
    <text evidence="2">The sequence shown here is derived from an EMBL/GenBank/DDBJ whole genome shotgun (WGS) entry which is preliminary data.</text>
</comment>
<evidence type="ECO:0000313" key="3">
    <source>
        <dbReference type="Proteomes" id="UP001550850"/>
    </source>
</evidence>
<accession>A0ABV2YDM6</accession>
<evidence type="ECO:0000256" key="1">
    <source>
        <dbReference type="SAM" id="MobiDB-lite"/>
    </source>
</evidence>
<name>A0ABV2YDM6_9ACTN</name>
<proteinExistence type="predicted"/>